<dbReference type="EMBL" id="CM020618">
    <property type="protein sequence ID" value="KAK1860587.1"/>
    <property type="molecule type" value="Genomic_DNA"/>
</dbReference>
<gene>
    <name evidence="1" type="ORF">I4F81_003175</name>
</gene>
<dbReference type="Proteomes" id="UP000798662">
    <property type="component" value="Chromosome 1"/>
</dbReference>
<evidence type="ECO:0000313" key="2">
    <source>
        <dbReference type="Proteomes" id="UP000798662"/>
    </source>
</evidence>
<name>A0ACC3BRW3_PYRYE</name>
<organism evidence="1 2">
    <name type="scientific">Pyropia yezoensis</name>
    <name type="common">Susabi-nori</name>
    <name type="synonym">Porphyra yezoensis</name>
    <dbReference type="NCBI Taxonomy" id="2788"/>
    <lineage>
        <taxon>Eukaryota</taxon>
        <taxon>Rhodophyta</taxon>
        <taxon>Bangiophyceae</taxon>
        <taxon>Bangiales</taxon>
        <taxon>Bangiaceae</taxon>
        <taxon>Pyropia</taxon>
    </lineage>
</organism>
<proteinExistence type="predicted"/>
<accession>A0ACC3BRW3</accession>
<reference evidence="1" key="1">
    <citation type="submission" date="2019-11" db="EMBL/GenBank/DDBJ databases">
        <title>Nori genome reveals adaptations in red seaweeds to the harsh intertidal environment.</title>
        <authorList>
            <person name="Wang D."/>
            <person name="Mao Y."/>
        </authorList>
    </citation>
    <scope>NUCLEOTIDE SEQUENCE</scope>
    <source>
        <tissue evidence="1">Gametophyte</tissue>
    </source>
</reference>
<protein>
    <submittedName>
        <fullName evidence="1">Uncharacterized protein</fullName>
    </submittedName>
</protein>
<comment type="caution">
    <text evidence="1">The sequence shown here is derived from an EMBL/GenBank/DDBJ whole genome shotgun (WGS) entry which is preliminary data.</text>
</comment>
<sequence length="314" mass="32587">MPSGGGGGDGAAAAAALDGRRVWLDAIGEVDVPLFWTDEELAAAEYPPLVTRVAAQRATLRRLYDSLAAGGAALADHLPYDGWLWAVAAVRSRAFSGAKETAPFRSRLGLLAFIAALGVVAPAAGLATPDAAANGALSASLSLLGYDLLFPRILRAVQGVTLSRTSLVPWVDMANHSGRVVGRADVSVEYWRDRYAVVTGEDVAAGGEVCISYGRQGNDALLQYFGFVRRGTGFAPDVVATIGAADLAALCELELARFSTSAAADEAALAGGGLNDRRRTAVAFRLEKKRLLRETADALRATADGGAGGNEKKG</sequence>
<evidence type="ECO:0000313" key="1">
    <source>
        <dbReference type="EMBL" id="KAK1860587.1"/>
    </source>
</evidence>
<keyword evidence="2" id="KW-1185">Reference proteome</keyword>